<gene>
    <name evidence="2" type="ORF">PTTW11_09533</name>
</gene>
<feature type="region of interest" description="Disordered" evidence="1">
    <location>
        <begin position="98"/>
        <end position="125"/>
    </location>
</feature>
<evidence type="ECO:0000313" key="3">
    <source>
        <dbReference type="Proteomes" id="UP000472372"/>
    </source>
</evidence>
<feature type="compositionally biased region" description="Basic and acidic residues" evidence="1">
    <location>
        <begin position="366"/>
        <end position="381"/>
    </location>
</feature>
<protein>
    <submittedName>
        <fullName evidence="2">Uncharacterized protein</fullName>
    </submittedName>
</protein>
<feature type="region of interest" description="Disordered" evidence="1">
    <location>
        <begin position="181"/>
        <end position="211"/>
    </location>
</feature>
<feature type="region of interest" description="Disordered" evidence="1">
    <location>
        <begin position="366"/>
        <end position="391"/>
    </location>
</feature>
<evidence type="ECO:0000313" key="2">
    <source>
        <dbReference type="EMBL" id="CAE7206319.1"/>
    </source>
</evidence>
<proteinExistence type="predicted"/>
<feature type="region of interest" description="Disordered" evidence="1">
    <location>
        <begin position="279"/>
        <end position="314"/>
    </location>
</feature>
<sequence length="521" mass="57762">MASKNDSIKCKSCARVLATVAPTGLAPTASPETSKGCDTCQQFSTLFDAVQAADMDWATYQNKRDSITKSFARENYKRAHMEFHNWLMTVEVPAVSKRRDHETYPDEVEVEQQDQGTKRRHSLSPTVQEFSNTIEMPDGLAQHNHNISLSLRPSPKRWRSAASLPGRKRLKFSETVEFPSSYRNSEEYHRPSETYVRGRNAPPEGSEYMDTSGSGQTFFRFTQMKKVGAKWVELSEEELAKKKEGAKVAAEKVKAQETNGHMAGDLGRDEQMVTNARTTRSARRAKETLSTGPAQTNMTTTTQVRSRKPRKSKETWLDGTLDGTQELPGDLATALATPTADDTHFIARASPDAPGDIGAGVRRLERQTYSDSEKTPTETRHNGGASDADILHQEPHKGTCNTGTEACQADAIHHHTGDVLIERNTLRVGPMGKASSCTSWEDAYMASATTGDRHVAAQMVDEQPALIVHDDDTTTMSNTADNQDSIYSPKRHDCTACWHIRRNIQGHSTRGYPEFLGPICI</sequence>
<dbReference type="AlphaFoldDB" id="A0A6S6WB52"/>
<evidence type="ECO:0000256" key="1">
    <source>
        <dbReference type="SAM" id="MobiDB-lite"/>
    </source>
</evidence>
<dbReference type="EMBL" id="HG992985">
    <property type="protein sequence ID" value="CAE7206319.1"/>
    <property type="molecule type" value="Genomic_DNA"/>
</dbReference>
<accession>A0A6S6WB52</accession>
<name>A0A6S6WB52_9PLEO</name>
<dbReference type="Proteomes" id="UP000472372">
    <property type="component" value="Chromosome 9"/>
</dbReference>
<organism evidence="2 3">
    <name type="scientific">Pyrenophora teres f. teres</name>
    <dbReference type="NCBI Taxonomy" id="97479"/>
    <lineage>
        <taxon>Eukaryota</taxon>
        <taxon>Fungi</taxon>
        <taxon>Dikarya</taxon>
        <taxon>Ascomycota</taxon>
        <taxon>Pezizomycotina</taxon>
        <taxon>Dothideomycetes</taxon>
        <taxon>Pleosporomycetidae</taxon>
        <taxon>Pleosporales</taxon>
        <taxon>Pleosporineae</taxon>
        <taxon>Pleosporaceae</taxon>
        <taxon>Pyrenophora</taxon>
    </lineage>
</organism>
<feature type="compositionally biased region" description="Polar residues" evidence="1">
    <location>
        <begin position="288"/>
        <end position="304"/>
    </location>
</feature>
<reference evidence="2" key="1">
    <citation type="submission" date="2021-02" db="EMBL/GenBank/DDBJ databases">
        <authorList>
            <person name="Syme A R."/>
            <person name="Syme A R."/>
            <person name="Moolhuijzen P."/>
        </authorList>
    </citation>
    <scope>NUCLEOTIDE SEQUENCE</scope>
    <source>
        <strain evidence="2">W1-1</strain>
    </source>
</reference>